<dbReference type="HOGENOM" id="CLU_2738579_0_0_7"/>
<dbReference type="AlphaFoldDB" id="Q2LPI8"/>
<gene>
    <name evidence="1" type="ORF">SYN_03035</name>
</gene>
<name>Q2LPI8_SYNAS</name>
<dbReference type="KEGG" id="sat:SYN_03035"/>
<evidence type="ECO:0000313" key="2">
    <source>
        <dbReference type="Proteomes" id="UP000001933"/>
    </source>
</evidence>
<protein>
    <submittedName>
        <fullName evidence="1">Hypothetical cytosolic protein</fullName>
    </submittedName>
</protein>
<dbReference type="EMBL" id="CP000252">
    <property type="protein sequence ID" value="ABC76365.1"/>
    <property type="molecule type" value="Genomic_DNA"/>
</dbReference>
<dbReference type="Proteomes" id="UP000001933">
    <property type="component" value="Chromosome"/>
</dbReference>
<dbReference type="InParanoid" id="Q2LPI8"/>
<evidence type="ECO:0000313" key="1">
    <source>
        <dbReference type="EMBL" id="ABC76365.1"/>
    </source>
</evidence>
<reference evidence="1 2" key="1">
    <citation type="journal article" date="2007" name="Proc. Natl. Acad. Sci. U.S.A.">
        <title>The genome of Syntrophus aciditrophicus: life at the thermodynamic limit of microbial growth.</title>
        <authorList>
            <person name="McInerney M.J."/>
            <person name="Rohlin L."/>
            <person name="Mouttaki H."/>
            <person name="Kim U."/>
            <person name="Krupp R.S."/>
            <person name="Rios-Hernandez L."/>
            <person name="Sieber J."/>
            <person name="Struchtemeyer C.G."/>
            <person name="Bhattacharyya A."/>
            <person name="Campbell J.W."/>
            <person name="Gunsalus R.P."/>
        </authorList>
    </citation>
    <scope>NUCLEOTIDE SEQUENCE [LARGE SCALE GENOMIC DNA]</scope>
    <source>
        <strain evidence="1 2">SB</strain>
    </source>
</reference>
<dbReference type="STRING" id="56780.SYN_03035"/>
<accession>Q2LPI8</accession>
<keyword evidence="2" id="KW-1185">Reference proteome</keyword>
<organism evidence="1 2">
    <name type="scientific">Syntrophus aciditrophicus (strain SB)</name>
    <dbReference type="NCBI Taxonomy" id="56780"/>
    <lineage>
        <taxon>Bacteria</taxon>
        <taxon>Pseudomonadati</taxon>
        <taxon>Thermodesulfobacteriota</taxon>
        <taxon>Syntrophia</taxon>
        <taxon>Syntrophales</taxon>
        <taxon>Syntrophaceae</taxon>
        <taxon>Syntrophus</taxon>
    </lineage>
</organism>
<sequence>MGASKEDINKMLNEKAGRMQDVLDLLKKSRERLNEEGDMYLIKQELKLQLKFCAAEMQKVMWEYRDVLDLL</sequence>
<dbReference type="RefSeq" id="WP_011416399.1">
    <property type="nucleotide sequence ID" value="NC_007759.1"/>
</dbReference>
<proteinExistence type="predicted"/>